<dbReference type="CDD" id="cd00609">
    <property type="entry name" value="AAT_like"/>
    <property type="match status" value="1"/>
</dbReference>
<feature type="region of interest" description="Disordered" evidence="10">
    <location>
        <begin position="1"/>
        <end position="26"/>
    </location>
</feature>
<evidence type="ECO:0000256" key="3">
    <source>
        <dbReference type="ARBA" id="ARBA00007970"/>
    </source>
</evidence>
<evidence type="ECO:0000256" key="8">
    <source>
        <dbReference type="ARBA" id="ARBA00047481"/>
    </source>
</evidence>
<reference evidence="12" key="1">
    <citation type="submission" date="2024-06" db="EMBL/GenBank/DDBJ databases">
        <authorList>
            <person name="Li T."/>
            <person name="Gao R."/>
        </authorList>
    </citation>
    <scope>NUCLEOTIDE SEQUENCE</scope>
    <source>
        <strain evidence="12">ZPR3</strain>
    </source>
</reference>
<dbReference type="AlphaFoldDB" id="A0AAU7RPR9"/>
<evidence type="ECO:0000256" key="5">
    <source>
        <dbReference type="ARBA" id="ARBA00022576"/>
    </source>
</evidence>
<evidence type="ECO:0000256" key="6">
    <source>
        <dbReference type="ARBA" id="ARBA00022679"/>
    </source>
</evidence>
<protein>
    <recommendedName>
        <fullName evidence="9">Histidinol-phosphate aminotransferase</fullName>
        <ecNumber evidence="9">2.6.1.9</ecNumber>
    </recommendedName>
    <alternativeName>
        <fullName evidence="9">Imidazole acetol-phosphate transaminase</fullName>
    </alternativeName>
</protein>
<dbReference type="Pfam" id="PF00155">
    <property type="entry name" value="Aminotran_1_2"/>
    <property type="match status" value="1"/>
</dbReference>
<keyword evidence="9" id="KW-0028">Amino-acid biosynthesis</keyword>
<dbReference type="EC" id="2.6.1.9" evidence="9"/>
<dbReference type="PANTHER" id="PTHR43643">
    <property type="entry name" value="HISTIDINOL-PHOSPHATE AMINOTRANSFERASE 2"/>
    <property type="match status" value="1"/>
</dbReference>
<comment type="pathway">
    <text evidence="2 9">Amino-acid biosynthesis; L-histidine biosynthesis; L-histidine from 5-phospho-alpha-D-ribose 1-diphosphate: step 7/9.</text>
</comment>
<keyword evidence="7 9" id="KW-0663">Pyridoxal phosphate</keyword>
<dbReference type="InterPro" id="IPR015421">
    <property type="entry name" value="PyrdxlP-dep_Trfase_major"/>
</dbReference>
<evidence type="ECO:0000256" key="4">
    <source>
        <dbReference type="ARBA" id="ARBA00011738"/>
    </source>
</evidence>
<keyword evidence="6 9" id="KW-0808">Transferase</keyword>
<name>A0AAU7RPR9_9HYPH</name>
<dbReference type="InterPro" id="IPR050106">
    <property type="entry name" value="HistidinolP_aminotransfase"/>
</dbReference>
<evidence type="ECO:0000256" key="2">
    <source>
        <dbReference type="ARBA" id="ARBA00005011"/>
    </source>
</evidence>
<comment type="subunit">
    <text evidence="4 9">Homodimer.</text>
</comment>
<comment type="catalytic activity">
    <reaction evidence="8 9">
        <text>L-histidinol phosphate + 2-oxoglutarate = 3-(imidazol-4-yl)-2-oxopropyl phosphate + L-glutamate</text>
        <dbReference type="Rhea" id="RHEA:23744"/>
        <dbReference type="ChEBI" id="CHEBI:16810"/>
        <dbReference type="ChEBI" id="CHEBI:29985"/>
        <dbReference type="ChEBI" id="CHEBI:57766"/>
        <dbReference type="ChEBI" id="CHEBI:57980"/>
        <dbReference type="EC" id="2.6.1.9"/>
    </reaction>
</comment>
<organism evidence="12">
    <name type="scientific">Rhizobium sp. ZPR3</name>
    <dbReference type="NCBI Taxonomy" id="3158967"/>
    <lineage>
        <taxon>Bacteria</taxon>
        <taxon>Pseudomonadati</taxon>
        <taxon>Pseudomonadota</taxon>
        <taxon>Alphaproteobacteria</taxon>
        <taxon>Hyphomicrobiales</taxon>
        <taxon>Rhizobiaceae</taxon>
        <taxon>Rhizobium/Agrobacterium group</taxon>
        <taxon>Rhizobium</taxon>
    </lineage>
</organism>
<keyword evidence="9" id="KW-0368">Histidine biosynthesis</keyword>
<feature type="modified residue" description="N6-(pyridoxal phosphate)lysine" evidence="9">
    <location>
        <position position="222"/>
    </location>
</feature>
<dbReference type="GO" id="GO:0030170">
    <property type="term" value="F:pyridoxal phosphate binding"/>
    <property type="evidence" value="ECO:0007669"/>
    <property type="project" value="InterPro"/>
</dbReference>
<dbReference type="InterPro" id="IPR001917">
    <property type="entry name" value="Aminotrans_II_pyridoxalP_BS"/>
</dbReference>
<evidence type="ECO:0000256" key="9">
    <source>
        <dbReference type="HAMAP-Rule" id="MF_01023"/>
    </source>
</evidence>
<proteinExistence type="inferred from homology"/>
<evidence type="ECO:0000256" key="10">
    <source>
        <dbReference type="SAM" id="MobiDB-lite"/>
    </source>
</evidence>
<dbReference type="InterPro" id="IPR015422">
    <property type="entry name" value="PyrdxlP-dep_Trfase_small"/>
</dbReference>
<feature type="domain" description="Aminotransferase class I/classII large" evidence="11">
    <location>
        <begin position="31"/>
        <end position="349"/>
    </location>
</feature>
<keyword evidence="5 9" id="KW-0032">Aminotransferase</keyword>
<dbReference type="Gene3D" id="3.90.1150.10">
    <property type="entry name" value="Aspartate Aminotransferase, domain 1"/>
    <property type="match status" value="1"/>
</dbReference>
<sequence>MADDTRKSTNDPFLNRMARRAPDRPPMDEPFINMALNENPAGSDPRVVKALLDFNVDISRYPDGGCSALKDAIANKFSVSRACIAIGNGTDDLLDLAARALLSPGRSAIFCEHAFSAYRKATELAGARSITVPECGWETDLTGIARAVEPDTSMIFISNPSNPAPGFFTEAAFVAFLKEIPDSVTVVLDEAYVEFVDPSQRIGSARLTQRASNLLVLRTFSKAYGLAGLRLGFGIGTEALIEKIHAVRQPFSIGAISQYLGVIALEDDQFVEAACARNRNAMARLVEGLVALDFKIKASQANFIILESDQAHAIQRFLLQRGIAVRSLASYGWPQALRITVGLEEQNMNLLNQMTSFKAG</sequence>
<dbReference type="InterPro" id="IPR004839">
    <property type="entry name" value="Aminotransferase_I/II_large"/>
</dbReference>
<dbReference type="SUPFAM" id="SSF53383">
    <property type="entry name" value="PLP-dependent transferases"/>
    <property type="match status" value="1"/>
</dbReference>
<evidence type="ECO:0000256" key="1">
    <source>
        <dbReference type="ARBA" id="ARBA00001933"/>
    </source>
</evidence>
<comment type="cofactor">
    <cofactor evidence="1 9">
        <name>pyridoxal 5'-phosphate</name>
        <dbReference type="ChEBI" id="CHEBI:597326"/>
    </cofactor>
</comment>
<dbReference type="InterPro" id="IPR015424">
    <property type="entry name" value="PyrdxlP-dep_Trfase"/>
</dbReference>
<evidence type="ECO:0000259" key="11">
    <source>
        <dbReference type="Pfam" id="PF00155"/>
    </source>
</evidence>
<dbReference type="GO" id="GO:0004400">
    <property type="term" value="F:histidinol-phosphate transaminase activity"/>
    <property type="evidence" value="ECO:0007669"/>
    <property type="project" value="UniProtKB-UniRule"/>
</dbReference>
<dbReference type="RefSeq" id="WP_349956565.1">
    <property type="nucleotide sequence ID" value="NZ_CP157960.1"/>
</dbReference>
<dbReference type="PANTHER" id="PTHR43643:SF3">
    <property type="entry name" value="HISTIDINOL-PHOSPHATE AMINOTRANSFERASE"/>
    <property type="match status" value="1"/>
</dbReference>
<comment type="similarity">
    <text evidence="3 9">Belongs to the class-II pyridoxal-phosphate-dependent aminotransferase family. Histidinol-phosphate aminotransferase subfamily.</text>
</comment>
<dbReference type="PROSITE" id="PS00599">
    <property type="entry name" value="AA_TRANSFER_CLASS_2"/>
    <property type="match status" value="1"/>
</dbReference>
<accession>A0AAU7RPR9</accession>
<dbReference type="InterPro" id="IPR005861">
    <property type="entry name" value="HisP_aminotrans"/>
</dbReference>
<evidence type="ECO:0000313" key="12">
    <source>
        <dbReference type="EMBL" id="XBT92142.1"/>
    </source>
</evidence>
<dbReference type="EMBL" id="CP157960">
    <property type="protein sequence ID" value="XBT92142.1"/>
    <property type="molecule type" value="Genomic_DNA"/>
</dbReference>
<dbReference type="Gene3D" id="3.40.640.10">
    <property type="entry name" value="Type I PLP-dependent aspartate aminotransferase-like (Major domain)"/>
    <property type="match status" value="1"/>
</dbReference>
<dbReference type="HAMAP" id="MF_01023">
    <property type="entry name" value="HisC_aminotrans_2"/>
    <property type="match status" value="1"/>
</dbReference>
<evidence type="ECO:0000256" key="7">
    <source>
        <dbReference type="ARBA" id="ARBA00022898"/>
    </source>
</evidence>
<gene>
    <name evidence="9" type="primary">hisC</name>
    <name evidence="12" type="ORF">ABM479_15270</name>
</gene>
<dbReference type="GO" id="GO:0000105">
    <property type="term" value="P:L-histidine biosynthetic process"/>
    <property type="evidence" value="ECO:0007669"/>
    <property type="project" value="UniProtKB-UniRule"/>
</dbReference>